<evidence type="ECO:0000313" key="2">
    <source>
        <dbReference type="Proteomes" id="UP000801492"/>
    </source>
</evidence>
<accession>A0A8K0CML2</accession>
<comment type="caution">
    <text evidence="1">The sequence shown here is derived from an EMBL/GenBank/DDBJ whole genome shotgun (WGS) entry which is preliminary data.</text>
</comment>
<gene>
    <name evidence="1" type="ORF">ILUMI_15959</name>
</gene>
<protein>
    <submittedName>
        <fullName evidence="1">Uncharacterized protein</fullName>
    </submittedName>
</protein>
<evidence type="ECO:0000313" key="1">
    <source>
        <dbReference type="EMBL" id="KAF2890214.1"/>
    </source>
</evidence>
<reference evidence="1" key="1">
    <citation type="submission" date="2019-08" db="EMBL/GenBank/DDBJ databases">
        <title>The genome of the North American firefly Photinus pyralis.</title>
        <authorList>
            <consortium name="Photinus pyralis genome working group"/>
            <person name="Fallon T.R."/>
            <person name="Sander Lower S.E."/>
            <person name="Weng J.-K."/>
        </authorList>
    </citation>
    <scope>NUCLEOTIDE SEQUENCE</scope>
    <source>
        <strain evidence="1">TRF0915ILg1</strain>
        <tissue evidence="1">Whole body</tissue>
    </source>
</reference>
<dbReference type="OrthoDB" id="6780567at2759"/>
<organism evidence="1 2">
    <name type="scientific">Ignelater luminosus</name>
    <name type="common">Cucubano</name>
    <name type="synonym">Pyrophorus luminosus</name>
    <dbReference type="NCBI Taxonomy" id="2038154"/>
    <lineage>
        <taxon>Eukaryota</taxon>
        <taxon>Metazoa</taxon>
        <taxon>Ecdysozoa</taxon>
        <taxon>Arthropoda</taxon>
        <taxon>Hexapoda</taxon>
        <taxon>Insecta</taxon>
        <taxon>Pterygota</taxon>
        <taxon>Neoptera</taxon>
        <taxon>Endopterygota</taxon>
        <taxon>Coleoptera</taxon>
        <taxon>Polyphaga</taxon>
        <taxon>Elateriformia</taxon>
        <taxon>Elateroidea</taxon>
        <taxon>Elateridae</taxon>
        <taxon>Agrypninae</taxon>
        <taxon>Pyrophorini</taxon>
        <taxon>Ignelater</taxon>
    </lineage>
</organism>
<sequence length="163" mass="18778">MIDVLGERINTNDLEKAWRYFKNVILEAAGEVCGKTKCEGKNVKAIKWRGEKIKNDVKKKKRLWKMYLSNKSLATYQHDQDQMIKVKGLVKEAKRAEDEEGVMKQWRKYISEPLNTERDGDDVTDVQAGNGEKLDDSRQIYRTELTAALKKMKLGRAAGRNAE</sequence>
<feature type="non-terminal residue" evidence="1">
    <location>
        <position position="1"/>
    </location>
</feature>
<dbReference type="EMBL" id="VTPC01056430">
    <property type="protein sequence ID" value="KAF2890214.1"/>
    <property type="molecule type" value="Genomic_DNA"/>
</dbReference>
<proteinExistence type="predicted"/>
<dbReference type="Proteomes" id="UP000801492">
    <property type="component" value="Unassembled WGS sequence"/>
</dbReference>
<keyword evidence="2" id="KW-1185">Reference proteome</keyword>
<name>A0A8K0CML2_IGNLU</name>
<dbReference type="AlphaFoldDB" id="A0A8K0CML2"/>